<evidence type="ECO:0000313" key="1">
    <source>
        <dbReference type="EMBL" id="TYB43107.1"/>
    </source>
</evidence>
<proteinExistence type="predicted"/>
<protein>
    <submittedName>
        <fullName evidence="1">Uncharacterized protein</fullName>
    </submittedName>
</protein>
<dbReference type="Proteomes" id="UP000323380">
    <property type="component" value="Unassembled WGS sequence"/>
</dbReference>
<keyword evidence="2" id="KW-1185">Reference proteome</keyword>
<comment type="caution">
    <text evidence="1">The sequence shown here is derived from an EMBL/GenBank/DDBJ whole genome shotgun (WGS) entry which is preliminary data.</text>
</comment>
<accession>A0A5D0NFE6</accession>
<dbReference type="EMBL" id="VSFG01000007">
    <property type="protein sequence ID" value="TYB43107.1"/>
    <property type="molecule type" value="Genomic_DNA"/>
</dbReference>
<dbReference type="AlphaFoldDB" id="A0A5D0NFE6"/>
<reference evidence="1 2" key="1">
    <citation type="submission" date="2019-08" db="EMBL/GenBank/DDBJ databases">
        <title>Actinomadura sp. nov. CYP1-5 isolated from mountain soil.</title>
        <authorList>
            <person name="Songsumanus A."/>
            <person name="Kuncharoen N."/>
            <person name="Kudo T."/>
            <person name="Yuki M."/>
            <person name="Igarashi Y."/>
            <person name="Tanasupawat S."/>
        </authorList>
    </citation>
    <scope>NUCLEOTIDE SEQUENCE [LARGE SCALE GENOMIC DNA]</scope>
    <source>
        <strain evidence="1 2">JCM 14158</strain>
    </source>
</reference>
<sequence>MEQTKARLKGEFPAWSIIRTDIGTWWATRGPLTREELSGVADVSAETPEGLAEKIREVIRDDR</sequence>
<name>A0A5D0NFE6_9ACTN</name>
<dbReference type="STRING" id="1220554.GCA_001552135_03895"/>
<evidence type="ECO:0000313" key="2">
    <source>
        <dbReference type="Proteomes" id="UP000323380"/>
    </source>
</evidence>
<organism evidence="1 2">
    <name type="scientific">Actinomadura chibensis</name>
    <dbReference type="NCBI Taxonomy" id="392828"/>
    <lineage>
        <taxon>Bacteria</taxon>
        <taxon>Bacillati</taxon>
        <taxon>Actinomycetota</taxon>
        <taxon>Actinomycetes</taxon>
        <taxon>Streptosporangiales</taxon>
        <taxon>Thermomonosporaceae</taxon>
        <taxon>Actinomadura</taxon>
    </lineage>
</organism>
<gene>
    <name evidence="1" type="ORF">FXF69_30165</name>
</gene>